<protein>
    <recommendedName>
        <fullName evidence="4">Transmembrane protein</fullName>
    </recommendedName>
</protein>
<keyword evidence="1" id="KW-1133">Transmembrane helix</keyword>
<dbReference type="PATRIC" id="fig|1276258.3.peg.513"/>
<sequence>MKNKSKINNLRAMNSPFAKYRSMIWVNVITLIILVIFSIITFKMIGYLFTSYKTFAWVFISLFVLFYNFGFVAMYKMSKHLVLYNLLSCIVILLMIVSISFFVTTTDNKSKLIILSGLFLSLIPLLLSTIFAYIRVKEVYKYIAFNETLYDLEKRNFVSEDKEAKIKLYLKPGHFYFQINGVRKKYPTSKITNLVYKPANIFFNVGYISFKINNEKFIYKYSSAYEDGIMFSLAYNILRINKNALKDGDE</sequence>
<evidence type="ECO:0000313" key="2">
    <source>
        <dbReference type="EMBL" id="AHB36352.1"/>
    </source>
</evidence>
<dbReference type="STRING" id="1276258.SAPIS_v1c05070"/>
<accession>V5RI38</accession>
<dbReference type="EMBL" id="CP006682">
    <property type="protein sequence ID" value="AHB36352.1"/>
    <property type="molecule type" value="Genomic_DNA"/>
</dbReference>
<feature type="transmembrane region" description="Helical" evidence="1">
    <location>
        <begin position="24"/>
        <end position="49"/>
    </location>
</feature>
<dbReference type="AlphaFoldDB" id="V5RI38"/>
<name>V5RI38_SPIAP</name>
<organism evidence="2 3">
    <name type="scientific">Spiroplasma apis B31</name>
    <dbReference type="NCBI Taxonomy" id="1276258"/>
    <lineage>
        <taxon>Bacteria</taxon>
        <taxon>Bacillati</taxon>
        <taxon>Mycoplasmatota</taxon>
        <taxon>Mollicutes</taxon>
        <taxon>Entomoplasmatales</taxon>
        <taxon>Spiroplasmataceae</taxon>
        <taxon>Spiroplasma</taxon>
    </lineage>
</organism>
<evidence type="ECO:0008006" key="4">
    <source>
        <dbReference type="Google" id="ProtNLM"/>
    </source>
</evidence>
<dbReference type="HOGENOM" id="CLU_1146620_0_0_14"/>
<reference evidence="2 3" key="1">
    <citation type="journal article" date="2014" name="Genome Announc.">
        <title>Complete Genome Sequence of Spiroplasma apis B31T (ATCC 33834), a Bacterium Associated with May Disease of Honeybees (Apis mellifera).</title>
        <authorList>
            <person name="Ku C."/>
            <person name="Lo W.S."/>
            <person name="Chen L.L."/>
            <person name="Kuo C.H."/>
        </authorList>
    </citation>
    <scope>NUCLEOTIDE SEQUENCE [LARGE SCALE GENOMIC DNA]</scope>
    <source>
        <strain evidence="2">B31</strain>
    </source>
</reference>
<feature type="transmembrane region" description="Helical" evidence="1">
    <location>
        <begin position="112"/>
        <end position="134"/>
    </location>
</feature>
<gene>
    <name evidence="2" type="ORF">SAPIS_v1c05070</name>
</gene>
<feature type="transmembrane region" description="Helical" evidence="1">
    <location>
        <begin position="82"/>
        <end position="106"/>
    </location>
</feature>
<keyword evidence="3" id="KW-1185">Reference proteome</keyword>
<proteinExistence type="predicted"/>
<dbReference type="RefSeq" id="WP_023789353.1">
    <property type="nucleotide sequence ID" value="NC_022998.1"/>
</dbReference>
<dbReference type="OrthoDB" id="9855412at2"/>
<evidence type="ECO:0000256" key="1">
    <source>
        <dbReference type="SAM" id="Phobius"/>
    </source>
</evidence>
<dbReference type="Proteomes" id="UP000018550">
    <property type="component" value="Chromosome"/>
</dbReference>
<evidence type="ECO:0000313" key="3">
    <source>
        <dbReference type="Proteomes" id="UP000018550"/>
    </source>
</evidence>
<keyword evidence="1" id="KW-0472">Membrane</keyword>
<keyword evidence="1" id="KW-0812">Transmembrane</keyword>
<dbReference type="KEGG" id="sapi:SAPIS_v1c05070"/>
<feature type="transmembrane region" description="Helical" evidence="1">
    <location>
        <begin position="55"/>
        <end position="75"/>
    </location>
</feature>